<reference evidence="3 4" key="1">
    <citation type="submission" date="2020-03" db="EMBL/GenBank/DDBJ databases">
        <title>Genomic Encyclopedia of Type Strains, Phase IV (KMG-IV): sequencing the most valuable type-strain genomes for metagenomic binning, comparative biology and taxonomic classification.</title>
        <authorList>
            <person name="Goeker M."/>
        </authorList>
    </citation>
    <scope>NUCLEOTIDE SEQUENCE [LARGE SCALE GENOMIC DNA]</scope>
    <source>
        <strain evidence="3 4">DSM 16846</strain>
    </source>
</reference>
<keyword evidence="2" id="KW-1133">Transmembrane helix</keyword>
<accession>A0A7X5Y8I2</accession>
<sequence length="159" mass="17389">MDIQAKVAARRAELASQDGDEARKKQEARADLARQEQQRQAAALDALVAEKTAIGVPLRHECGKLSIAHESPLAALAPTDYGRSALERLLKTEARARWTLTQNWFSIGTIVAGILLLLPAFPVGLSLLVLGIWSGRNYNHDKRKALIAEFPALFGDLKP</sequence>
<gene>
    <name evidence="3" type="ORF">GGQ97_002754</name>
</gene>
<feature type="region of interest" description="Disordered" evidence="1">
    <location>
        <begin position="1"/>
        <end position="34"/>
    </location>
</feature>
<keyword evidence="2" id="KW-0472">Membrane</keyword>
<dbReference type="EMBL" id="JAATJC010000001">
    <property type="protein sequence ID" value="NJC06961.1"/>
    <property type="molecule type" value="Genomic_DNA"/>
</dbReference>
<feature type="transmembrane region" description="Helical" evidence="2">
    <location>
        <begin position="104"/>
        <end position="133"/>
    </location>
</feature>
<keyword evidence="4" id="KW-1185">Reference proteome</keyword>
<feature type="compositionally biased region" description="Basic and acidic residues" evidence="1">
    <location>
        <begin position="20"/>
        <end position="34"/>
    </location>
</feature>
<protein>
    <submittedName>
        <fullName evidence="3">Uncharacterized protein</fullName>
    </submittedName>
</protein>
<keyword evidence="2" id="KW-0812">Transmembrane</keyword>
<evidence type="ECO:0000313" key="3">
    <source>
        <dbReference type="EMBL" id="NJC06961.1"/>
    </source>
</evidence>
<dbReference type="RefSeq" id="WP_168070483.1">
    <property type="nucleotide sequence ID" value="NZ_JAATJC010000001.1"/>
</dbReference>
<comment type="caution">
    <text evidence="3">The sequence shown here is derived from an EMBL/GenBank/DDBJ whole genome shotgun (WGS) entry which is preliminary data.</text>
</comment>
<name>A0A7X5Y8I2_9SPHN</name>
<dbReference type="AlphaFoldDB" id="A0A7X5Y8I2"/>
<organism evidence="3 4">
    <name type="scientific">Sphingomonas kaistensis</name>
    <dbReference type="NCBI Taxonomy" id="298708"/>
    <lineage>
        <taxon>Bacteria</taxon>
        <taxon>Pseudomonadati</taxon>
        <taxon>Pseudomonadota</taxon>
        <taxon>Alphaproteobacteria</taxon>
        <taxon>Sphingomonadales</taxon>
        <taxon>Sphingomonadaceae</taxon>
        <taxon>Sphingomonas</taxon>
    </lineage>
</organism>
<evidence type="ECO:0000313" key="4">
    <source>
        <dbReference type="Proteomes" id="UP000558192"/>
    </source>
</evidence>
<evidence type="ECO:0000256" key="2">
    <source>
        <dbReference type="SAM" id="Phobius"/>
    </source>
</evidence>
<proteinExistence type="predicted"/>
<evidence type="ECO:0000256" key="1">
    <source>
        <dbReference type="SAM" id="MobiDB-lite"/>
    </source>
</evidence>
<dbReference type="Proteomes" id="UP000558192">
    <property type="component" value="Unassembled WGS sequence"/>
</dbReference>